<dbReference type="Pfam" id="PF13738">
    <property type="entry name" value="Pyr_redox_3"/>
    <property type="match status" value="1"/>
</dbReference>
<evidence type="ECO:0000313" key="4">
    <source>
        <dbReference type="Proteomes" id="UP000245942"/>
    </source>
</evidence>
<dbReference type="RefSeq" id="XP_025346451.1">
    <property type="nucleotide sequence ID" value="XM_025490981.1"/>
</dbReference>
<dbReference type="OrthoDB" id="74360at2759"/>
<sequence length="622" mass="68965">MAPSAAVAHQPHHATHATKEEAPVSTGTLDVDPLTEPEDEGKADQIAQAAVTQLNTAFSSGDANQVAALFRHDGWYKEFLALQWDHRAKQGPQAIASFFKDEIKLSRDHTIKNITLEPGSAALLPDAFPDIPWVMAFIRFETKVGSGRGVLRLAEESNGEWKLHALFLGLETLKGYEPKELDKRPQGVEHGEHRGGLNWAQRRERKKEFLDEEPQVVIIGAGQAGLMLAYRLGLLDVPTVIIDKNERVGDNWRKRYASLVLHDPVQYDHFPGLPFPPHWPVYTPKDKLANWMEMYSEVMELNCWMSSELTSTKYDEASRTWTLKVRRGDGKERTIHPKHCVLATGHSGQMNRPTFKGEEKFQGPVVHSSQYTSGDLYKGSKAIVVGSNNSGQDLSVNLVEHGWDVTQVQRSETYFMSTDSVTGILMKGLFSDPGPKTEDADLIFNSMPNPLHIPSQIVVAKKIADFDRKTLDGLTKAGFKCGMGVDDAGFLMSYFKRGGGYYLGTAAEDFIIDGRIKMKQGQAVDHFTEDGIVFADGQEIKADLVVLATGYQNMKTSAVAIFGAEGEKIKPVWGLDEEGELNTVWRESGHPGLWVQAGNLALNRDMSKRLALNLKARLLGLA</sequence>
<dbReference type="PANTHER" id="PTHR43539:SF68">
    <property type="entry name" value="FLAVIN-BINDING MONOOXYGENASE-LIKE PROTEIN (AFU_ORTHOLOGUE AFUA_4G09220)"/>
    <property type="match status" value="1"/>
</dbReference>
<feature type="region of interest" description="Disordered" evidence="2">
    <location>
        <begin position="1"/>
        <end position="42"/>
    </location>
</feature>
<dbReference type="InterPro" id="IPR036188">
    <property type="entry name" value="FAD/NAD-bd_sf"/>
</dbReference>
<dbReference type="GO" id="GO:0004497">
    <property type="term" value="F:monooxygenase activity"/>
    <property type="evidence" value="ECO:0007669"/>
    <property type="project" value="TreeGrafter"/>
</dbReference>
<keyword evidence="1" id="KW-0560">Oxidoreductase</keyword>
<dbReference type="PANTHER" id="PTHR43539">
    <property type="entry name" value="FLAVIN-BINDING MONOOXYGENASE-LIKE PROTEIN (AFU_ORTHOLOGUE AFUA_4G09220)"/>
    <property type="match status" value="1"/>
</dbReference>
<gene>
    <name evidence="3" type="ORF">BCV69DRAFT_272654</name>
</gene>
<evidence type="ECO:0000313" key="3">
    <source>
        <dbReference type="EMBL" id="PWN19291.1"/>
    </source>
</evidence>
<evidence type="ECO:0000256" key="2">
    <source>
        <dbReference type="SAM" id="MobiDB-lite"/>
    </source>
</evidence>
<name>A0A316U499_9BASI</name>
<dbReference type="STRING" id="1684307.A0A316U499"/>
<dbReference type="GeneID" id="37012715"/>
<protein>
    <submittedName>
        <fullName evidence="3">Pyridine nucleotide-disulfide oxidoreductase family protein</fullName>
    </submittedName>
</protein>
<dbReference type="Gene3D" id="3.50.50.60">
    <property type="entry name" value="FAD/NAD(P)-binding domain"/>
    <property type="match status" value="2"/>
</dbReference>
<keyword evidence="4" id="KW-1185">Reference proteome</keyword>
<dbReference type="AlphaFoldDB" id="A0A316U499"/>
<dbReference type="PRINTS" id="PR00411">
    <property type="entry name" value="PNDRDTASEI"/>
</dbReference>
<accession>A0A316U499</accession>
<evidence type="ECO:0000256" key="1">
    <source>
        <dbReference type="ARBA" id="ARBA00023002"/>
    </source>
</evidence>
<dbReference type="Proteomes" id="UP000245942">
    <property type="component" value="Unassembled WGS sequence"/>
</dbReference>
<dbReference type="InterPro" id="IPR032710">
    <property type="entry name" value="NTF2-like_dom_sf"/>
</dbReference>
<dbReference type="GO" id="GO:0050660">
    <property type="term" value="F:flavin adenine dinucleotide binding"/>
    <property type="evidence" value="ECO:0007669"/>
    <property type="project" value="TreeGrafter"/>
</dbReference>
<organism evidence="3 4">
    <name type="scientific">Pseudomicrostroma glucosiphilum</name>
    <dbReference type="NCBI Taxonomy" id="1684307"/>
    <lineage>
        <taxon>Eukaryota</taxon>
        <taxon>Fungi</taxon>
        <taxon>Dikarya</taxon>
        <taxon>Basidiomycota</taxon>
        <taxon>Ustilaginomycotina</taxon>
        <taxon>Exobasidiomycetes</taxon>
        <taxon>Microstromatales</taxon>
        <taxon>Microstromatales incertae sedis</taxon>
        <taxon>Pseudomicrostroma</taxon>
    </lineage>
</organism>
<dbReference type="InterPro" id="IPR050982">
    <property type="entry name" value="Auxin_biosynth/cation_transpt"/>
</dbReference>
<reference evidence="3 4" key="1">
    <citation type="journal article" date="2018" name="Mol. Biol. Evol.">
        <title>Broad Genomic Sampling Reveals a Smut Pathogenic Ancestry of the Fungal Clade Ustilaginomycotina.</title>
        <authorList>
            <person name="Kijpornyongpan T."/>
            <person name="Mondo S.J."/>
            <person name="Barry K."/>
            <person name="Sandor L."/>
            <person name="Lee J."/>
            <person name="Lipzen A."/>
            <person name="Pangilinan J."/>
            <person name="LaButti K."/>
            <person name="Hainaut M."/>
            <person name="Henrissat B."/>
            <person name="Grigoriev I.V."/>
            <person name="Spatafora J.W."/>
            <person name="Aime M.C."/>
        </authorList>
    </citation>
    <scope>NUCLEOTIDE SEQUENCE [LARGE SCALE GENOMIC DNA]</scope>
    <source>
        <strain evidence="3 4">MCA 4718</strain>
    </source>
</reference>
<dbReference type="SUPFAM" id="SSF54427">
    <property type="entry name" value="NTF2-like"/>
    <property type="match status" value="1"/>
</dbReference>
<proteinExistence type="predicted"/>
<dbReference type="Gene3D" id="3.10.450.50">
    <property type="match status" value="1"/>
</dbReference>
<dbReference type="EMBL" id="KZ819332">
    <property type="protein sequence ID" value="PWN19291.1"/>
    <property type="molecule type" value="Genomic_DNA"/>
</dbReference>
<dbReference type="SUPFAM" id="SSF51905">
    <property type="entry name" value="FAD/NAD(P)-binding domain"/>
    <property type="match status" value="1"/>
</dbReference>